<dbReference type="GO" id="GO:0003700">
    <property type="term" value="F:DNA-binding transcription factor activity"/>
    <property type="evidence" value="ECO:0007669"/>
    <property type="project" value="TreeGrafter"/>
</dbReference>
<evidence type="ECO:0000259" key="4">
    <source>
        <dbReference type="PROSITE" id="PS51077"/>
    </source>
</evidence>
<dbReference type="InterPro" id="IPR029016">
    <property type="entry name" value="GAF-like_dom_sf"/>
</dbReference>
<keyword evidence="3" id="KW-0804">Transcription</keyword>
<dbReference type="SUPFAM" id="SSF46785">
    <property type="entry name" value="Winged helix' DNA-binding domain"/>
    <property type="match status" value="1"/>
</dbReference>
<dbReference type="InterPro" id="IPR014757">
    <property type="entry name" value="Tscrpt_reg_IclR_C"/>
</dbReference>
<evidence type="ECO:0000256" key="2">
    <source>
        <dbReference type="ARBA" id="ARBA00023125"/>
    </source>
</evidence>
<dbReference type="PROSITE" id="PS51078">
    <property type="entry name" value="ICLR_ED"/>
    <property type="match status" value="1"/>
</dbReference>
<evidence type="ECO:0000313" key="7">
    <source>
        <dbReference type="Proteomes" id="UP000006820"/>
    </source>
</evidence>
<keyword evidence="7" id="KW-1185">Reference proteome</keyword>
<sequence length="270" mass="28825">MSETGERVDRPDAPGHTGVAPTVLGKVMAVLEAFSIDDGVLSLAEIARRTGLAKGTLHRILADLVAVRLLERTGRGYRLGGYLFELGMRASVERSLLEVAIPFLEDLNARVNETVHLGVLDGTEVVYLTKIGGRRQASAPSRIGGRMPAHCTAIGKTLLANADRALRDRVVTGPLVAQTPRTIVQPGTLRRHLDRIAAEGVAYEYEESAPGLVCVAAPVREADRVVAAISIAGASHRFHPESHVAAVRAAADGIGATLTRRARMALRDTR</sequence>
<dbReference type="InterPro" id="IPR036388">
    <property type="entry name" value="WH-like_DNA-bd_sf"/>
</dbReference>
<dbReference type="Gene3D" id="1.10.10.10">
    <property type="entry name" value="Winged helix-like DNA-binding domain superfamily/Winged helix DNA-binding domain"/>
    <property type="match status" value="1"/>
</dbReference>
<dbReference type="AlphaFoldDB" id="Q5YUH7"/>
<dbReference type="STRING" id="247156.NFA_33170"/>
<dbReference type="PROSITE" id="PS51077">
    <property type="entry name" value="HTH_ICLR"/>
    <property type="match status" value="1"/>
</dbReference>
<feature type="domain" description="IclR-ED" evidence="5">
    <location>
        <begin position="82"/>
        <end position="260"/>
    </location>
</feature>
<proteinExistence type="predicted"/>
<dbReference type="InterPro" id="IPR050707">
    <property type="entry name" value="HTH_MetabolicPath_Reg"/>
</dbReference>
<dbReference type="GO" id="GO:0003677">
    <property type="term" value="F:DNA binding"/>
    <property type="evidence" value="ECO:0007669"/>
    <property type="project" value="UniProtKB-KW"/>
</dbReference>
<dbReference type="KEGG" id="nfa:NFA_33170"/>
<reference evidence="6 7" key="1">
    <citation type="journal article" date="2004" name="Proc. Natl. Acad. Sci. U.S.A.">
        <title>The complete genomic sequence of Nocardia farcinica IFM 10152.</title>
        <authorList>
            <person name="Ishikawa J."/>
            <person name="Yamashita A."/>
            <person name="Mikami Y."/>
            <person name="Hoshino Y."/>
            <person name="Kurita H."/>
            <person name="Hotta K."/>
            <person name="Shiba T."/>
            <person name="Hattori M."/>
        </authorList>
    </citation>
    <scope>NUCLEOTIDE SEQUENCE [LARGE SCALE GENOMIC DNA]</scope>
    <source>
        <strain evidence="6 7">IFM 10152</strain>
    </source>
</reference>
<evidence type="ECO:0000256" key="1">
    <source>
        <dbReference type="ARBA" id="ARBA00023015"/>
    </source>
</evidence>
<dbReference type="Gene3D" id="3.30.450.40">
    <property type="match status" value="1"/>
</dbReference>
<accession>Q5YUH7</accession>
<evidence type="ECO:0000256" key="3">
    <source>
        <dbReference type="ARBA" id="ARBA00023163"/>
    </source>
</evidence>
<evidence type="ECO:0000259" key="5">
    <source>
        <dbReference type="PROSITE" id="PS51078"/>
    </source>
</evidence>
<keyword evidence="1" id="KW-0805">Transcription regulation</keyword>
<dbReference type="PANTHER" id="PTHR30136:SF35">
    <property type="entry name" value="HTH-TYPE TRANSCRIPTIONAL REGULATOR RV1719"/>
    <property type="match status" value="1"/>
</dbReference>
<protein>
    <submittedName>
        <fullName evidence="6">Putative transcriptional regulator</fullName>
    </submittedName>
</protein>
<organism evidence="6 7">
    <name type="scientific">Nocardia farcinica (strain IFM 10152)</name>
    <dbReference type="NCBI Taxonomy" id="247156"/>
    <lineage>
        <taxon>Bacteria</taxon>
        <taxon>Bacillati</taxon>
        <taxon>Actinomycetota</taxon>
        <taxon>Actinomycetes</taxon>
        <taxon>Mycobacteriales</taxon>
        <taxon>Nocardiaceae</taxon>
        <taxon>Nocardia</taxon>
    </lineage>
</organism>
<dbReference type="Pfam" id="PF01614">
    <property type="entry name" value="IclR_C"/>
    <property type="match status" value="1"/>
</dbReference>
<feature type="domain" description="HTH iclR-type" evidence="4">
    <location>
        <begin position="21"/>
        <end position="81"/>
    </location>
</feature>
<dbReference type="PANTHER" id="PTHR30136">
    <property type="entry name" value="HELIX-TURN-HELIX TRANSCRIPTIONAL REGULATOR, ICLR FAMILY"/>
    <property type="match status" value="1"/>
</dbReference>
<dbReference type="SUPFAM" id="SSF55781">
    <property type="entry name" value="GAF domain-like"/>
    <property type="match status" value="1"/>
</dbReference>
<evidence type="ECO:0000313" key="6">
    <source>
        <dbReference type="EMBL" id="BAD58164.1"/>
    </source>
</evidence>
<keyword evidence="2" id="KW-0238">DNA-binding</keyword>
<dbReference type="HOGENOM" id="CLU_062618_7_3_11"/>
<dbReference type="GO" id="GO:0045892">
    <property type="term" value="P:negative regulation of DNA-templated transcription"/>
    <property type="evidence" value="ECO:0007669"/>
    <property type="project" value="TreeGrafter"/>
</dbReference>
<dbReference type="Pfam" id="PF09339">
    <property type="entry name" value="HTH_IclR"/>
    <property type="match status" value="1"/>
</dbReference>
<dbReference type="eggNOG" id="COG1414">
    <property type="taxonomic scope" value="Bacteria"/>
</dbReference>
<gene>
    <name evidence="6" type="ordered locus">NFA_33170</name>
</gene>
<dbReference type="InterPro" id="IPR005471">
    <property type="entry name" value="Tscrpt_reg_IclR_N"/>
</dbReference>
<dbReference type="InterPro" id="IPR036390">
    <property type="entry name" value="WH_DNA-bd_sf"/>
</dbReference>
<dbReference type="SMART" id="SM00346">
    <property type="entry name" value="HTH_ICLR"/>
    <property type="match status" value="1"/>
</dbReference>
<dbReference type="EMBL" id="AP006618">
    <property type="protein sequence ID" value="BAD58164.1"/>
    <property type="molecule type" value="Genomic_DNA"/>
</dbReference>
<name>Q5YUH7_NOCFA</name>
<dbReference type="Proteomes" id="UP000006820">
    <property type="component" value="Chromosome"/>
</dbReference>